<proteinExistence type="predicted"/>
<organism evidence="2 3">
    <name type="scientific">Phaeospirillum tilakii</name>
    <dbReference type="NCBI Taxonomy" id="741673"/>
    <lineage>
        <taxon>Bacteria</taxon>
        <taxon>Pseudomonadati</taxon>
        <taxon>Pseudomonadota</taxon>
        <taxon>Alphaproteobacteria</taxon>
        <taxon>Rhodospirillales</taxon>
        <taxon>Rhodospirillaceae</taxon>
        <taxon>Phaeospirillum</taxon>
    </lineage>
</organism>
<reference evidence="3" key="1">
    <citation type="journal article" date="2019" name="Int. J. Syst. Evol. Microbiol.">
        <title>The Global Catalogue of Microorganisms (GCM) 10K type strain sequencing project: providing services to taxonomists for standard genome sequencing and annotation.</title>
        <authorList>
            <consortium name="The Broad Institute Genomics Platform"/>
            <consortium name="The Broad Institute Genome Sequencing Center for Infectious Disease"/>
            <person name="Wu L."/>
            <person name="Ma J."/>
        </authorList>
    </citation>
    <scope>NUCLEOTIDE SEQUENCE [LARGE SCALE GENOMIC DNA]</scope>
    <source>
        <strain evidence="3">KCTC 15012</strain>
    </source>
</reference>
<gene>
    <name evidence="2" type="ORF">ACFSNB_12840</name>
</gene>
<evidence type="ECO:0000313" key="3">
    <source>
        <dbReference type="Proteomes" id="UP001597296"/>
    </source>
</evidence>
<dbReference type="RefSeq" id="WP_377317163.1">
    <property type="nucleotide sequence ID" value="NZ_JBHUIY010000026.1"/>
</dbReference>
<feature type="region of interest" description="Disordered" evidence="1">
    <location>
        <begin position="86"/>
        <end position="118"/>
    </location>
</feature>
<sequence length="249" mass="26593">MTASTEEQGALFQALIHKISQTEDPARLRDASLAALGLMLRRPSDQALRGELTGQIDSILAGVVPDRPETVRLAARQCLVVLRRARDSRRPRPETARGLPAPPKRRRRPSSPSHHHAAARALTIAGGGTVLVGCLLWVWGLTVHPAPAPEMADGQRLAEQIAAAAETAPMPTHLLGGPLRRTVQDGQPTVVVAEKVPPHVCAAAGWTLVRKGTLSINGITPSRLSAARITELCNQSSVASLRWMPKTAP</sequence>
<name>A0ABW5CD09_9PROT</name>
<feature type="compositionally biased region" description="Basic and acidic residues" evidence="1">
    <location>
        <begin position="86"/>
        <end position="95"/>
    </location>
</feature>
<keyword evidence="3" id="KW-1185">Reference proteome</keyword>
<feature type="compositionally biased region" description="Basic residues" evidence="1">
    <location>
        <begin position="103"/>
        <end position="118"/>
    </location>
</feature>
<comment type="caution">
    <text evidence="2">The sequence shown here is derived from an EMBL/GenBank/DDBJ whole genome shotgun (WGS) entry which is preliminary data.</text>
</comment>
<evidence type="ECO:0000313" key="2">
    <source>
        <dbReference type="EMBL" id="MFD2234693.1"/>
    </source>
</evidence>
<dbReference type="Proteomes" id="UP001597296">
    <property type="component" value="Unassembled WGS sequence"/>
</dbReference>
<evidence type="ECO:0008006" key="4">
    <source>
        <dbReference type="Google" id="ProtNLM"/>
    </source>
</evidence>
<protein>
    <recommendedName>
        <fullName evidence="4">HEAT repeat-containing protein</fullName>
    </recommendedName>
</protein>
<dbReference type="EMBL" id="JBHUIY010000026">
    <property type="protein sequence ID" value="MFD2234693.1"/>
    <property type="molecule type" value="Genomic_DNA"/>
</dbReference>
<accession>A0ABW5CD09</accession>
<evidence type="ECO:0000256" key="1">
    <source>
        <dbReference type="SAM" id="MobiDB-lite"/>
    </source>
</evidence>